<dbReference type="AlphaFoldDB" id="A0A139SWW4"/>
<protein>
    <recommendedName>
        <fullName evidence="14">Isoleucine--tRNA ligase</fullName>
        <ecNumber evidence="14">6.1.1.5</ecNumber>
    </recommendedName>
    <alternativeName>
        <fullName evidence="14">Isoleucyl-tRNA synthetase</fullName>
        <shortName evidence="14">IleRS</shortName>
    </alternativeName>
</protein>
<dbReference type="CDD" id="cd00818">
    <property type="entry name" value="IleRS_core"/>
    <property type="match status" value="1"/>
</dbReference>
<dbReference type="GO" id="GO:0004822">
    <property type="term" value="F:isoleucine-tRNA ligase activity"/>
    <property type="evidence" value="ECO:0007669"/>
    <property type="project" value="UniProtKB-UniRule"/>
</dbReference>
<accession>A0A139SWW4</accession>
<evidence type="ECO:0000256" key="3">
    <source>
        <dbReference type="ARBA" id="ARBA00011245"/>
    </source>
</evidence>
<dbReference type="FunFam" id="3.40.50.620:FF:000048">
    <property type="entry name" value="Isoleucine--tRNA ligase"/>
    <property type="match status" value="1"/>
</dbReference>
<dbReference type="Gene3D" id="3.90.740.10">
    <property type="entry name" value="Valyl/Leucyl/Isoleucyl-tRNA synthetase, editing domain"/>
    <property type="match status" value="1"/>
</dbReference>
<dbReference type="EC" id="6.1.1.5" evidence="14"/>
<organism evidence="19 20">
    <name type="scientific">Ventosimonas gracilis</name>
    <dbReference type="NCBI Taxonomy" id="1680762"/>
    <lineage>
        <taxon>Bacteria</taxon>
        <taxon>Pseudomonadati</taxon>
        <taxon>Pseudomonadota</taxon>
        <taxon>Gammaproteobacteria</taxon>
        <taxon>Pseudomonadales</taxon>
        <taxon>Ventosimonadaceae</taxon>
        <taxon>Ventosimonas</taxon>
    </lineage>
</organism>
<dbReference type="Gene3D" id="3.40.50.620">
    <property type="entry name" value="HUPs"/>
    <property type="match status" value="2"/>
</dbReference>
<evidence type="ECO:0000256" key="15">
    <source>
        <dbReference type="SAM" id="MobiDB-lite"/>
    </source>
</evidence>
<evidence type="ECO:0000256" key="11">
    <source>
        <dbReference type="ARBA" id="ARBA00023146"/>
    </source>
</evidence>
<dbReference type="InterPro" id="IPR013155">
    <property type="entry name" value="M/V/L/I-tRNA-synth_anticd-bd"/>
</dbReference>
<keyword evidence="20" id="KW-1185">Reference proteome</keyword>
<dbReference type="SUPFAM" id="SSF52374">
    <property type="entry name" value="Nucleotidylyl transferase"/>
    <property type="match status" value="1"/>
</dbReference>
<dbReference type="GO" id="GO:0005829">
    <property type="term" value="C:cytosol"/>
    <property type="evidence" value="ECO:0007669"/>
    <property type="project" value="TreeGrafter"/>
</dbReference>
<dbReference type="GO" id="GO:0008270">
    <property type="term" value="F:zinc ion binding"/>
    <property type="evidence" value="ECO:0007669"/>
    <property type="project" value="UniProtKB-UniRule"/>
</dbReference>
<feature type="binding site" evidence="14">
    <location>
        <position position="905"/>
    </location>
    <ligand>
        <name>Zn(2+)</name>
        <dbReference type="ChEBI" id="CHEBI:29105"/>
    </ligand>
</feature>
<dbReference type="InterPro" id="IPR023585">
    <property type="entry name" value="Ile-tRNA-ligase_type1"/>
</dbReference>
<evidence type="ECO:0000259" key="17">
    <source>
        <dbReference type="Pfam" id="PF06827"/>
    </source>
</evidence>
<dbReference type="InterPro" id="IPR001412">
    <property type="entry name" value="aa-tRNA-synth_I_CS"/>
</dbReference>
<keyword evidence="9 14" id="KW-0067">ATP-binding</keyword>
<comment type="similarity">
    <text evidence="2 14">Belongs to the class-I aminoacyl-tRNA synthetase family. IleS type 1 subfamily.</text>
</comment>
<dbReference type="EMBL" id="LSZO01000059">
    <property type="protein sequence ID" value="KXU38930.1"/>
    <property type="molecule type" value="Genomic_DNA"/>
</dbReference>
<feature type="short sequence motif" description="'HIGH' region" evidence="14">
    <location>
        <begin position="58"/>
        <end position="68"/>
    </location>
</feature>
<comment type="function">
    <text evidence="12 14">Catalyzes the attachment of isoleucine to tRNA(Ile). As IleRS can inadvertently accommodate and process structurally similar amino acids such as valine, to avoid such errors it has two additional distinct tRNA(Ile)-dependent editing activities. One activity is designated as 'pretransfer' editing and involves the hydrolysis of activated Val-AMP. The other activity is designated 'posttransfer' editing and involves deacylation of mischarged Val-tRNA(Ile).</text>
</comment>
<sequence>MTDYKDSLNLPQTDFPMKAGLPQREPQMLERWENLNLYQKIREQAKGRQKFILHDGPPYANGSIHIGHAVNKILKDIIVRSKTLAGFDAPYVPGWDCHGLPIEHKVEVEHGKHLPGEQVRTLCRDYAKEQIEGQKADFIRLGVQGQWDNPYQTMNFANEAGEIRALAKMIAAGYLVKDLKPVNWCFDCGSALAEAEVEYADKPSDAIDVGFTAVDNAKLAAAFGLSSINKPVQAVIWTTTPWTIPANQALNLHPEYDYALVDIGERFLLLAEELVSECLARYGLSGQKIAQCQGVALELIEFAHPFYPRTAPVYLADYVALDAGTGIVHSAPAYGEDDFRTAKAYGLSSDDIISPVQGNGVYADSLPLFGGQFIWKAGSAIIDKLRESGALLKHERITHSYMHCWRHKTPLIYRATAQWFIRMDNEDSTPSLREKALAAIEQTDFVPAWGKARLHGMIASRPDWCISRQRNWGVPIPLFLHKESGELHPHTLELMEQVAERVEQSGIEAWFALDAQELLGSEAGQYEKISDTLDVWFDSGTTHYHVLRGSHPLAHVSGPAADLYLEGSDQHRGWFHSSLLTGCAIDGQAPYRQLLTHGFTVDENGRKMSKSLGNVIAPQQVTNSLGADILRLWVATTDYSGEMAVSKTILARSADAYRRIRNTARFLLANLSGFDPAQNALPFAEMLALDRWAVDRALLLQQDIEHAYREYRFWHVYSKLHNFCVQDMGGFYLDIIKDRQYTTSADSRARRSCQTALWHIAEALVRWMAPILAFTADEIWQYLPGERGESVHLALWYQGLTELPQDFALGRAFWEQVMAVKTTVNKELERLRAAKQIGGNLQAEVTLYCSDELSEQLAQLQEELRFVLITSTARLLPLKDAPAGAVETELAGLKLKVEKSSHEKCARCWHHCADVGTHPEHPEICGRCIDNLEGAGEVRRYA</sequence>
<dbReference type="Pfam" id="PF08264">
    <property type="entry name" value="Anticodon_1"/>
    <property type="match status" value="1"/>
</dbReference>
<comment type="domain">
    <text evidence="14">IleRS has two distinct active sites: one for aminoacylation and one for editing. The misactivated valine is translocated from the active site to the editing site, which sterically excludes the correctly activated isoleucine. The single editing site contains two valyl binding pockets, one specific for each substrate (Val-AMP or Val-tRNA(Ile)).</text>
</comment>
<evidence type="ECO:0000256" key="5">
    <source>
        <dbReference type="ARBA" id="ARBA00022598"/>
    </source>
</evidence>
<dbReference type="CDD" id="cd07960">
    <property type="entry name" value="Anticodon_Ia_Ile_BEm"/>
    <property type="match status" value="1"/>
</dbReference>
<dbReference type="GO" id="GO:0005524">
    <property type="term" value="F:ATP binding"/>
    <property type="evidence" value="ECO:0007669"/>
    <property type="project" value="UniProtKB-UniRule"/>
</dbReference>
<feature type="binding site" evidence="14">
    <location>
        <position position="925"/>
    </location>
    <ligand>
        <name>Zn(2+)</name>
        <dbReference type="ChEBI" id="CHEBI:29105"/>
    </ligand>
</feature>
<evidence type="ECO:0000256" key="6">
    <source>
        <dbReference type="ARBA" id="ARBA00022723"/>
    </source>
</evidence>
<keyword evidence="8 14" id="KW-0862">Zinc</keyword>
<evidence type="ECO:0000256" key="14">
    <source>
        <dbReference type="HAMAP-Rule" id="MF_02002"/>
    </source>
</evidence>
<comment type="subcellular location">
    <subcellularLocation>
        <location evidence="1 14">Cytoplasm</location>
    </subcellularLocation>
</comment>
<dbReference type="InterPro" id="IPR009080">
    <property type="entry name" value="tRNAsynth_Ia_anticodon-bd"/>
</dbReference>
<name>A0A139SWW4_9GAMM</name>
<evidence type="ECO:0000313" key="19">
    <source>
        <dbReference type="EMBL" id="KXU38930.1"/>
    </source>
</evidence>
<evidence type="ECO:0000313" key="20">
    <source>
        <dbReference type="Proteomes" id="UP000072660"/>
    </source>
</evidence>
<dbReference type="HAMAP" id="MF_02002">
    <property type="entry name" value="Ile_tRNA_synth_type1"/>
    <property type="match status" value="1"/>
</dbReference>
<dbReference type="Gene3D" id="1.10.730.20">
    <property type="match status" value="1"/>
</dbReference>
<keyword evidence="6 14" id="KW-0479">Metal-binding</keyword>
<dbReference type="SUPFAM" id="SSF50677">
    <property type="entry name" value="ValRS/IleRS/LeuRS editing domain"/>
    <property type="match status" value="1"/>
</dbReference>
<evidence type="ECO:0000256" key="13">
    <source>
        <dbReference type="ARBA" id="ARBA00048359"/>
    </source>
</evidence>
<dbReference type="InterPro" id="IPR010663">
    <property type="entry name" value="Znf_FPG/IleRS"/>
</dbReference>
<dbReference type="PROSITE" id="PS00178">
    <property type="entry name" value="AA_TRNA_LIGASE_I"/>
    <property type="match status" value="1"/>
</dbReference>
<dbReference type="NCBIfam" id="TIGR00392">
    <property type="entry name" value="ileS"/>
    <property type="match status" value="1"/>
</dbReference>
<feature type="domain" description="Aminoacyl-tRNA synthetase class Ia" evidence="16">
    <location>
        <begin position="27"/>
        <end position="645"/>
    </location>
</feature>
<keyword evidence="5 14" id="KW-0436">Ligase</keyword>
<feature type="binding site" evidence="14">
    <location>
        <position position="610"/>
    </location>
    <ligand>
        <name>ATP</name>
        <dbReference type="ChEBI" id="CHEBI:30616"/>
    </ligand>
</feature>
<evidence type="ECO:0000259" key="16">
    <source>
        <dbReference type="Pfam" id="PF00133"/>
    </source>
</evidence>
<evidence type="ECO:0000256" key="4">
    <source>
        <dbReference type="ARBA" id="ARBA00022490"/>
    </source>
</evidence>
<dbReference type="GO" id="GO:0006428">
    <property type="term" value="P:isoleucyl-tRNA aminoacylation"/>
    <property type="evidence" value="ECO:0007669"/>
    <property type="project" value="UniProtKB-UniRule"/>
</dbReference>
<dbReference type="FunFam" id="1.10.730.20:FF:000001">
    <property type="entry name" value="Isoleucine--tRNA ligase"/>
    <property type="match status" value="1"/>
</dbReference>
<keyword evidence="11 14" id="KW-0030">Aminoacyl-tRNA synthetase</keyword>
<evidence type="ECO:0000256" key="9">
    <source>
        <dbReference type="ARBA" id="ARBA00022840"/>
    </source>
</evidence>
<evidence type="ECO:0000256" key="7">
    <source>
        <dbReference type="ARBA" id="ARBA00022741"/>
    </source>
</evidence>
<feature type="binding site" evidence="14">
    <location>
        <position position="908"/>
    </location>
    <ligand>
        <name>Zn(2+)</name>
        <dbReference type="ChEBI" id="CHEBI:29105"/>
    </ligand>
</feature>
<dbReference type="GO" id="GO:0002161">
    <property type="term" value="F:aminoacyl-tRNA deacylase activity"/>
    <property type="evidence" value="ECO:0007669"/>
    <property type="project" value="InterPro"/>
</dbReference>
<comment type="caution">
    <text evidence="19">The sequence shown here is derived from an EMBL/GenBank/DDBJ whole genome shotgun (WGS) entry which is preliminary data.</text>
</comment>
<dbReference type="Proteomes" id="UP000072660">
    <property type="component" value="Unassembled WGS sequence"/>
</dbReference>
<feature type="domain" description="Methionyl/Valyl/Leucyl/Isoleucyl-tRNA synthetase anticodon-binding" evidence="18">
    <location>
        <begin position="690"/>
        <end position="846"/>
    </location>
</feature>
<comment type="cofactor">
    <cofactor evidence="14">
        <name>Zn(2+)</name>
        <dbReference type="ChEBI" id="CHEBI:29105"/>
    </cofactor>
    <text evidence="14">Binds 1 zinc ion per subunit.</text>
</comment>
<feature type="domain" description="Zinc finger FPG/IleRS-type" evidence="17">
    <location>
        <begin position="903"/>
        <end position="931"/>
    </location>
</feature>
<proteinExistence type="inferred from homology"/>
<dbReference type="InterPro" id="IPR009008">
    <property type="entry name" value="Val/Leu/Ile-tRNA-synth_edit"/>
</dbReference>
<dbReference type="RefSeq" id="WP_068388151.1">
    <property type="nucleotide sequence ID" value="NZ_LSZO01000059.1"/>
</dbReference>
<dbReference type="SUPFAM" id="SSF47323">
    <property type="entry name" value="Anticodon-binding domain of a subclass of class I aminoacyl-tRNA synthetases"/>
    <property type="match status" value="1"/>
</dbReference>
<dbReference type="Pfam" id="PF06827">
    <property type="entry name" value="zf-FPG_IleRS"/>
    <property type="match status" value="1"/>
</dbReference>
<dbReference type="PRINTS" id="PR00984">
    <property type="entry name" value="TRNASYNTHILE"/>
</dbReference>
<evidence type="ECO:0000256" key="1">
    <source>
        <dbReference type="ARBA" id="ARBA00004496"/>
    </source>
</evidence>
<dbReference type="PANTHER" id="PTHR42765">
    <property type="entry name" value="SOLEUCYL-TRNA SYNTHETASE"/>
    <property type="match status" value="1"/>
</dbReference>
<dbReference type="InterPro" id="IPR002301">
    <property type="entry name" value="Ile-tRNA-ligase"/>
</dbReference>
<evidence type="ECO:0000256" key="2">
    <source>
        <dbReference type="ARBA" id="ARBA00006887"/>
    </source>
</evidence>
<dbReference type="Pfam" id="PF00133">
    <property type="entry name" value="tRNA-synt_1"/>
    <property type="match status" value="1"/>
</dbReference>
<comment type="subunit">
    <text evidence="3 14">Monomer.</text>
</comment>
<evidence type="ECO:0000256" key="10">
    <source>
        <dbReference type="ARBA" id="ARBA00022917"/>
    </source>
</evidence>
<dbReference type="InterPro" id="IPR050081">
    <property type="entry name" value="Ile-tRNA_ligase"/>
</dbReference>
<dbReference type="OrthoDB" id="9810365at2"/>
<evidence type="ECO:0000259" key="18">
    <source>
        <dbReference type="Pfam" id="PF08264"/>
    </source>
</evidence>
<dbReference type="InterPro" id="IPR014729">
    <property type="entry name" value="Rossmann-like_a/b/a_fold"/>
</dbReference>
<keyword evidence="7 14" id="KW-0547">Nucleotide-binding</keyword>
<comment type="catalytic activity">
    <reaction evidence="13 14">
        <text>tRNA(Ile) + L-isoleucine + ATP = L-isoleucyl-tRNA(Ile) + AMP + diphosphate</text>
        <dbReference type="Rhea" id="RHEA:11060"/>
        <dbReference type="Rhea" id="RHEA-COMP:9666"/>
        <dbReference type="Rhea" id="RHEA-COMP:9695"/>
        <dbReference type="ChEBI" id="CHEBI:30616"/>
        <dbReference type="ChEBI" id="CHEBI:33019"/>
        <dbReference type="ChEBI" id="CHEBI:58045"/>
        <dbReference type="ChEBI" id="CHEBI:78442"/>
        <dbReference type="ChEBI" id="CHEBI:78528"/>
        <dbReference type="ChEBI" id="CHEBI:456215"/>
        <dbReference type="EC" id="6.1.1.5"/>
    </reaction>
</comment>
<keyword evidence="4 14" id="KW-0963">Cytoplasm</keyword>
<keyword evidence="10 14" id="KW-0648">Protein biosynthesis</keyword>
<dbReference type="InterPro" id="IPR002300">
    <property type="entry name" value="aa-tRNA-synth_Ia"/>
</dbReference>
<feature type="region of interest" description="Disordered" evidence="15">
    <location>
        <begin position="1"/>
        <end position="20"/>
    </location>
</feature>
<reference evidence="19 20" key="1">
    <citation type="submission" date="2016-02" db="EMBL/GenBank/DDBJ databases">
        <authorList>
            <person name="Wen L."/>
            <person name="He K."/>
            <person name="Yang H."/>
        </authorList>
    </citation>
    <scope>NUCLEOTIDE SEQUENCE [LARGE SCALE GENOMIC DNA]</scope>
    <source>
        <strain evidence="19 20">CV58</strain>
    </source>
</reference>
<evidence type="ECO:0000256" key="12">
    <source>
        <dbReference type="ARBA" id="ARBA00025217"/>
    </source>
</evidence>
<dbReference type="PANTHER" id="PTHR42765:SF1">
    <property type="entry name" value="ISOLEUCINE--TRNA LIGASE, MITOCHONDRIAL"/>
    <property type="match status" value="1"/>
</dbReference>
<gene>
    <name evidence="14" type="primary">ileS</name>
    <name evidence="19" type="ORF">AXE65_11495</name>
</gene>
<dbReference type="FunFam" id="3.40.50.620:FF:000042">
    <property type="entry name" value="Isoleucine--tRNA ligase"/>
    <property type="match status" value="1"/>
</dbReference>
<feature type="short sequence motif" description="'KMSKS' region" evidence="14">
    <location>
        <begin position="607"/>
        <end position="611"/>
    </location>
</feature>
<dbReference type="InterPro" id="IPR033708">
    <property type="entry name" value="Anticodon_Ile_BEm"/>
</dbReference>
<evidence type="ECO:0000256" key="8">
    <source>
        <dbReference type="ARBA" id="ARBA00022833"/>
    </source>
</evidence>
<feature type="binding site" evidence="14">
    <location>
        <position position="566"/>
    </location>
    <ligand>
        <name>L-isoleucyl-5'-AMP</name>
        <dbReference type="ChEBI" id="CHEBI:178002"/>
    </ligand>
</feature>
<dbReference type="GO" id="GO:0000049">
    <property type="term" value="F:tRNA binding"/>
    <property type="evidence" value="ECO:0007669"/>
    <property type="project" value="InterPro"/>
</dbReference>
<feature type="binding site" evidence="14">
    <location>
        <position position="928"/>
    </location>
    <ligand>
        <name>Zn(2+)</name>
        <dbReference type="ChEBI" id="CHEBI:29105"/>
    </ligand>
</feature>